<reference evidence="6" key="1">
    <citation type="submission" date="2020-11" db="EMBL/GenBank/DDBJ databases">
        <authorList>
            <person name="Tran Van P."/>
        </authorList>
    </citation>
    <scope>NUCLEOTIDE SEQUENCE</scope>
</reference>
<proteinExistence type="predicted"/>
<dbReference type="InterPro" id="IPR050382">
    <property type="entry name" value="MFS_Na/Anion_cotransporter"/>
</dbReference>
<sequence length="186" mass="20407">MNILLTCNRRDVPVTANNVAEGGWHAPTVGPAIMMIIVPQLGCNHVSIIAVLTVAMLLNGAYYGGSFMNHLELSANYAGSTSAFASTISSIISFCAPLLANLITDENTLTAWNTVFYTSAILTSLPVVIYLIFGSTEEQYWNKLNFDISEPLLRRQNWKRMGSNPGLRDLKPVRLITISQRLSSIN</sequence>
<name>A0A7R9GTV6_TIMCR</name>
<comment type="subcellular location">
    <subcellularLocation>
        <location evidence="1">Membrane</location>
        <topology evidence="1">Multi-pass membrane protein</topology>
    </subcellularLocation>
</comment>
<keyword evidence="2 5" id="KW-0812">Transmembrane</keyword>
<organism evidence="6">
    <name type="scientific">Timema cristinae</name>
    <name type="common">Walking stick</name>
    <dbReference type="NCBI Taxonomy" id="61476"/>
    <lineage>
        <taxon>Eukaryota</taxon>
        <taxon>Metazoa</taxon>
        <taxon>Ecdysozoa</taxon>
        <taxon>Arthropoda</taxon>
        <taxon>Hexapoda</taxon>
        <taxon>Insecta</taxon>
        <taxon>Pterygota</taxon>
        <taxon>Neoptera</taxon>
        <taxon>Polyneoptera</taxon>
        <taxon>Phasmatodea</taxon>
        <taxon>Timematodea</taxon>
        <taxon>Timematoidea</taxon>
        <taxon>Timematidae</taxon>
        <taxon>Timema</taxon>
    </lineage>
</organism>
<keyword evidence="4 5" id="KW-0472">Membrane</keyword>
<evidence type="ECO:0000256" key="4">
    <source>
        <dbReference type="ARBA" id="ARBA00023136"/>
    </source>
</evidence>
<dbReference type="SUPFAM" id="SSF103473">
    <property type="entry name" value="MFS general substrate transporter"/>
    <property type="match status" value="1"/>
</dbReference>
<protein>
    <submittedName>
        <fullName evidence="6">Uncharacterized protein</fullName>
    </submittedName>
</protein>
<evidence type="ECO:0000256" key="1">
    <source>
        <dbReference type="ARBA" id="ARBA00004141"/>
    </source>
</evidence>
<evidence type="ECO:0000256" key="5">
    <source>
        <dbReference type="SAM" id="Phobius"/>
    </source>
</evidence>
<gene>
    <name evidence="6" type="ORF">TCEB3V08_LOCUS2575</name>
</gene>
<keyword evidence="3 5" id="KW-1133">Transmembrane helix</keyword>
<dbReference type="Gene3D" id="1.20.1250.20">
    <property type="entry name" value="MFS general substrate transporter like domains"/>
    <property type="match status" value="1"/>
</dbReference>
<dbReference type="InterPro" id="IPR036259">
    <property type="entry name" value="MFS_trans_sf"/>
</dbReference>
<dbReference type="PANTHER" id="PTHR11662:SF399">
    <property type="entry name" value="FI19708P1-RELATED"/>
    <property type="match status" value="1"/>
</dbReference>
<dbReference type="GO" id="GO:0006820">
    <property type="term" value="P:monoatomic anion transport"/>
    <property type="evidence" value="ECO:0007669"/>
    <property type="project" value="TreeGrafter"/>
</dbReference>
<feature type="transmembrane region" description="Helical" evidence="5">
    <location>
        <begin position="43"/>
        <end position="63"/>
    </location>
</feature>
<dbReference type="GO" id="GO:0016020">
    <property type="term" value="C:membrane"/>
    <property type="evidence" value="ECO:0007669"/>
    <property type="project" value="UniProtKB-SubCell"/>
</dbReference>
<feature type="transmembrane region" description="Helical" evidence="5">
    <location>
        <begin position="115"/>
        <end position="133"/>
    </location>
</feature>
<evidence type="ECO:0000256" key="2">
    <source>
        <dbReference type="ARBA" id="ARBA00022692"/>
    </source>
</evidence>
<evidence type="ECO:0000256" key="3">
    <source>
        <dbReference type="ARBA" id="ARBA00022989"/>
    </source>
</evidence>
<evidence type="ECO:0000313" key="6">
    <source>
        <dbReference type="EMBL" id="CAD7394656.1"/>
    </source>
</evidence>
<dbReference type="PANTHER" id="PTHR11662">
    <property type="entry name" value="SOLUTE CARRIER FAMILY 17"/>
    <property type="match status" value="1"/>
</dbReference>
<dbReference type="EMBL" id="OC317033">
    <property type="protein sequence ID" value="CAD7394656.1"/>
    <property type="molecule type" value="Genomic_DNA"/>
</dbReference>
<accession>A0A7R9GTV6</accession>
<dbReference type="AlphaFoldDB" id="A0A7R9GTV6"/>
<feature type="transmembrane region" description="Helical" evidence="5">
    <location>
        <begin position="83"/>
        <end position="103"/>
    </location>
</feature>
<dbReference type="GO" id="GO:0022857">
    <property type="term" value="F:transmembrane transporter activity"/>
    <property type="evidence" value="ECO:0007669"/>
    <property type="project" value="TreeGrafter"/>
</dbReference>